<protein>
    <submittedName>
        <fullName evidence="2">Uncharacterized protein</fullName>
    </submittedName>
</protein>
<dbReference type="WBParaSite" id="JU765_v2.g3830.t1">
    <property type="protein sequence ID" value="JU765_v2.g3830.t1"/>
    <property type="gene ID" value="JU765_v2.g3830"/>
</dbReference>
<sequence>MRCLCGIRDKWIFPKILISCLIVVGLPHFMRRIVPNYNGEDVYFPVMETYAEDVNNEERLRVSMEILKDFDWKIIEKKNWSNVAITIVASNRAGKYLTQSMAFLLDQIKTLELIPQISICNVEPTKYPEL</sequence>
<organism evidence="1 2">
    <name type="scientific">Panagrolaimus sp. JU765</name>
    <dbReference type="NCBI Taxonomy" id="591449"/>
    <lineage>
        <taxon>Eukaryota</taxon>
        <taxon>Metazoa</taxon>
        <taxon>Ecdysozoa</taxon>
        <taxon>Nematoda</taxon>
        <taxon>Chromadorea</taxon>
        <taxon>Rhabditida</taxon>
        <taxon>Tylenchina</taxon>
        <taxon>Panagrolaimomorpha</taxon>
        <taxon>Panagrolaimoidea</taxon>
        <taxon>Panagrolaimidae</taxon>
        <taxon>Panagrolaimus</taxon>
    </lineage>
</organism>
<proteinExistence type="predicted"/>
<dbReference type="Proteomes" id="UP000887576">
    <property type="component" value="Unplaced"/>
</dbReference>
<accession>A0AC34R652</accession>
<name>A0AC34R652_9BILA</name>
<evidence type="ECO:0000313" key="1">
    <source>
        <dbReference type="Proteomes" id="UP000887576"/>
    </source>
</evidence>
<reference evidence="2" key="1">
    <citation type="submission" date="2022-11" db="UniProtKB">
        <authorList>
            <consortium name="WormBaseParasite"/>
        </authorList>
    </citation>
    <scope>IDENTIFICATION</scope>
</reference>
<evidence type="ECO:0000313" key="2">
    <source>
        <dbReference type="WBParaSite" id="JU765_v2.g3830.t1"/>
    </source>
</evidence>